<dbReference type="EMBL" id="JAMTCG010000011">
    <property type="protein sequence ID" value="MCP2163036.1"/>
    <property type="molecule type" value="Genomic_DNA"/>
</dbReference>
<dbReference type="RefSeq" id="WP_253656607.1">
    <property type="nucleotide sequence ID" value="NZ_BAAAOE010000002.1"/>
</dbReference>
<comment type="caution">
    <text evidence="1">The sequence shown here is derived from an EMBL/GenBank/DDBJ whole genome shotgun (WGS) entry which is preliminary data.</text>
</comment>
<gene>
    <name evidence="1" type="ORF">LX12_004249</name>
</gene>
<keyword evidence="2" id="KW-1185">Reference proteome</keyword>
<proteinExistence type="predicted"/>
<evidence type="ECO:0000313" key="1">
    <source>
        <dbReference type="EMBL" id="MCP2163036.1"/>
    </source>
</evidence>
<protein>
    <submittedName>
        <fullName evidence="1">Uncharacterized protein</fullName>
    </submittedName>
</protein>
<accession>A0ABT1H7D8</accession>
<organism evidence="1 2">
    <name type="scientific">Williamsia serinedens</name>
    <dbReference type="NCBI Taxonomy" id="391736"/>
    <lineage>
        <taxon>Bacteria</taxon>
        <taxon>Bacillati</taxon>
        <taxon>Actinomycetota</taxon>
        <taxon>Actinomycetes</taxon>
        <taxon>Mycobacteriales</taxon>
        <taxon>Nocardiaceae</taxon>
        <taxon>Williamsia</taxon>
    </lineage>
</organism>
<dbReference type="Proteomes" id="UP001205740">
    <property type="component" value="Unassembled WGS sequence"/>
</dbReference>
<name>A0ABT1H7D8_9NOCA</name>
<sequence>MRRNTWSYDNITGTTADADLIIRAHTVLGGGFIALADLEAMVDIAPTDWDLALHSIEILGYGAIIGGGLLLTVTPRYADPDA</sequence>
<evidence type="ECO:0000313" key="2">
    <source>
        <dbReference type="Proteomes" id="UP001205740"/>
    </source>
</evidence>
<reference evidence="1 2" key="1">
    <citation type="submission" date="2022-06" db="EMBL/GenBank/DDBJ databases">
        <title>Genomic Encyclopedia of Archaeal and Bacterial Type Strains, Phase II (KMG-II): from individual species to whole genera.</title>
        <authorList>
            <person name="Goeker M."/>
        </authorList>
    </citation>
    <scope>NUCLEOTIDE SEQUENCE [LARGE SCALE GENOMIC DNA]</scope>
    <source>
        <strain evidence="1 2">DSM 45037</strain>
    </source>
</reference>